<dbReference type="InterPro" id="IPR018712">
    <property type="entry name" value="Tle1-like_cat"/>
</dbReference>
<evidence type="ECO:0000259" key="1">
    <source>
        <dbReference type="Pfam" id="PF09994"/>
    </source>
</evidence>
<protein>
    <submittedName>
        <fullName evidence="2">DUF2235 domain-containing protein</fullName>
    </submittedName>
</protein>
<sequence length="715" mass="80583">MSNTGVNPHCQPCEKREHWIELLIRDEHNQPFNGVKGTLIDATQKAHPISLGEQPILVKDIAPGPVEIKLDLGDWLREAQDSQHAVNSDSDPVKDFSATYTGYNGGEVIYHEATTGDLTELPQYEPTDLPENRVTLPERHQKGAADKIKLVTDKTYILKVRAYKFITLRFGVFFDGTANNTYSALWGKQQFDRYYNTWKANYDTECEILAKQTGLDSSSIKPTQLPDSCFAYPDGVEGSASNELTNVYKLFELYQNPSREFIDTYQTIPMKEYITGIGTGNDKSILPADESNLGLATGTGEYGIISKVYFASSKISDRLNEVKELISVYSENVDGINKIQFDVFGFSRGSAAARHFINNILKEDGSFVKHFRRSCSRSKLYLSYGFDWLENDPEKACVEITFAGLFDTVASVIAGLGTTDFSTHNTKQGGVELWIDPKRVRRAVHLTAHPDTEYRYDFSLNHLNNVALGKFVSAEQRSKAEPPVAHFHEFVVPGSHSDIGGGYKSRLSYDHRDYLLPVFEKVLVKSISKRYSFSLGTKEKAKKEVVKLLNEYKEKDKKVGWRDEDYIIETKERIGKSSGQITGKLYINRQVEGELSRLYLRVMYGLAEFYGVPVHDDDGLLWTQAESKLYTVSPINELGNSSFEFVELNGKALELSKCGDISSLSSILESEKLVKKLIYANLIHHSSKDSLGFSPNWDDESSCYRRASFVCTKEI</sequence>
<feature type="domain" description="T6SS Phospholipase effector Tle1-like catalytic" evidence="1">
    <location>
        <begin position="236"/>
        <end position="506"/>
    </location>
</feature>
<dbReference type="Pfam" id="PF09994">
    <property type="entry name" value="T6SS_Tle1-like_cat"/>
    <property type="match status" value="1"/>
</dbReference>
<dbReference type="RefSeq" id="WP_167315377.1">
    <property type="nucleotide sequence ID" value="NZ_CP050267.1"/>
</dbReference>
<dbReference type="PANTHER" id="PTHR33840:SF1">
    <property type="entry name" value="TLE1 PHOSPHOLIPASE DOMAIN-CONTAINING PROTEIN"/>
    <property type="match status" value="1"/>
</dbReference>
<gene>
    <name evidence="2" type="ORF">HBA18_16015</name>
</gene>
<evidence type="ECO:0000313" key="2">
    <source>
        <dbReference type="EMBL" id="QIR07888.1"/>
    </source>
</evidence>
<evidence type="ECO:0000313" key="3">
    <source>
        <dbReference type="Proteomes" id="UP000501408"/>
    </source>
</evidence>
<organism evidence="2 3">
    <name type="scientific">Salinivibrio costicola</name>
    <name type="common">Vibrio costicola</name>
    <dbReference type="NCBI Taxonomy" id="51367"/>
    <lineage>
        <taxon>Bacteria</taxon>
        <taxon>Pseudomonadati</taxon>
        <taxon>Pseudomonadota</taxon>
        <taxon>Gammaproteobacteria</taxon>
        <taxon>Vibrionales</taxon>
        <taxon>Vibrionaceae</taxon>
        <taxon>Salinivibrio</taxon>
    </lineage>
</organism>
<accession>A0ABX6K8N3</accession>
<dbReference type="PANTHER" id="PTHR33840">
    <property type="match status" value="1"/>
</dbReference>
<dbReference type="EMBL" id="CP050267">
    <property type="protein sequence ID" value="QIR07888.1"/>
    <property type="molecule type" value="Genomic_DNA"/>
</dbReference>
<reference evidence="2 3" key="1">
    <citation type="submission" date="2020-03" db="EMBL/GenBank/DDBJ databases">
        <title>Genome mining reveals the biosynthetic pathways of PHA and ectoines of the halophilic strain Salinivibrio costicola M318 isolated from fermented shrimp paste.</title>
        <authorList>
            <person name="Doan T.V."/>
            <person name="Tran L.T."/>
            <person name="Trieu T.A."/>
            <person name="Nguyen Q.V."/>
            <person name="Quach T.N."/>
            <person name="Phi T.Q."/>
            <person name="Kumar S."/>
        </authorList>
    </citation>
    <scope>NUCLEOTIDE SEQUENCE [LARGE SCALE GENOMIC DNA]</scope>
    <source>
        <strain evidence="2 3">M318</strain>
    </source>
</reference>
<name>A0ABX6K8N3_SALCS</name>
<proteinExistence type="predicted"/>
<keyword evidence="3" id="KW-1185">Reference proteome</keyword>
<dbReference type="Proteomes" id="UP000501408">
    <property type="component" value="Chromosome 2"/>
</dbReference>